<dbReference type="CDD" id="cd04056">
    <property type="entry name" value="Peptidases_S53"/>
    <property type="match status" value="1"/>
</dbReference>
<keyword evidence="20" id="KW-1185">Reference proteome</keyword>
<dbReference type="InterPro" id="IPR036852">
    <property type="entry name" value="Peptidase_S8/S53_dom_sf"/>
</dbReference>
<feature type="region of interest" description="Disordered" evidence="16">
    <location>
        <begin position="224"/>
        <end position="243"/>
    </location>
</feature>
<protein>
    <recommendedName>
        <fullName evidence="4">tripeptidyl-peptidase II</fullName>
        <ecNumber evidence="4">3.4.14.10</ecNumber>
    </recommendedName>
</protein>
<evidence type="ECO:0000256" key="6">
    <source>
        <dbReference type="ARBA" id="ARBA00022670"/>
    </source>
</evidence>
<dbReference type="GO" id="GO:0005576">
    <property type="term" value="C:extracellular region"/>
    <property type="evidence" value="ECO:0007669"/>
    <property type="project" value="UniProtKB-SubCell"/>
</dbReference>
<evidence type="ECO:0000256" key="8">
    <source>
        <dbReference type="ARBA" id="ARBA00022729"/>
    </source>
</evidence>
<organism evidence="19 20">
    <name type="scientific">Sarocladium strictum</name>
    <name type="common">Black bundle disease fungus</name>
    <name type="synonym">Acremonium strictum</name>
    <dbReference type="NCBI Taxonomy" id="5046"/>
    <lineage>
        <taxon>Eukaryota</taxon>
        <taxon>Fungi</taxon>
        <taxon>Dikarya</taxon>
        <taxon>Ascomycota</taxon>
        <taxon>Pezizomycotina</taxon>
        <taxon>Sordariomycetes</taxon>
        <taxon>Hypocreomycetidae</taxon>
        <taxon>Hypocreales</taxon>
        <taxon>Sarocladiaceae</taxon>
        <taxon>Sarocladium</taxon>
    </lineage>
</organism>
<comment type="function">
    <text evidence="2">Secreted tripeptidyl-peptidase which degrades proteins at acidic pHs and is involved in virulence.</text>
</comment>
<sequence>MRSSWESIFRVLIPFFTLVSAAPSGPTTLVKLSFGLAPADPTLLDRTLSEVSDPTSSSYGKHLTREEAQALVAPRPDSADTVKRWLTDLGVRQDRVNHEGRWIHAHMPVEHAKRIIENGLDSDMKRSLPDHVNDHIALVHRSSPSHGPNPSAIVERSPGPNNCHQVASPACMREWYGVPAKKEKAVKGNLLGIVGFFEQTAQHAELEEFQRRFDTFSAGGNFTTQGINGGTNPQETPEQQYPSGEANGNAQYTVALTYDIPVRYYPVGGLKTDYVPDLDMTKDVNNEGFGVEPFLELAQGLMDLDDKNLPLVVSISYGSNEQHYQKEYAKEVCNIFGQLGTRGVSILVAAGNSGPGASCQSNDGKKETKFLPGFPASCPYVTAVGGTQLASNTSAGGKSGKSTAADFSSGGFSEYFERPKWQDKTVKDYLKQHGGKFRKYYNENGRAYPDVAAHAGPENVPIMNHGVAEYIGGTSVATPVFASMISLINNQRLKDKKPPMGFLNPWLYKVGDKAFNDITKGRSIGCTGESIEGLPSPVIPGAGFEAVKGWDPITGWGTPKFDKLKKEACG</sequence>
<dbReference type="PROSITE" id="PS51695">
    <property type="entry name" value="SEDOLISIN"/>
    <property type="match status" value="1"/>
</dbReference>
<keyword evidence="10" id="KW-0720">Serine protease</keyword>
<dbReference type="Pfam" id="PF00082">
    <property type="entry name" value="Peptidase_S8"/>
    <property type="match status" value="1"/>
</dbReference>
<dbReference type="SMART" id="SM00944">
    <property type="entry name" value="Pro-kuma_activ"/>
    <property type="match status" value="1"/>
</dbReference>
<evidence type="ECO:0000256" key="11">
    <source>
        <dbReference type="ARBA" id="ARBA00022837"/>
    </source>
</evidence>
<keyword evidence="11 15" id="KW-0106">Calcium</keyword>
<dbReference type="SUPFAM" id="SSF54897">
    <property type="entry name" value="Protease propeptides/inhibitors"/>
    <property type="match status" value="1"/>
</dbReference>
<dbReference type="GO" id="GO:0046872">
    <property type="term" value="F:metal ion binding"/>
    <property type="evidence" value="ECO:0007669"/>
    <property type="project" value="UniProtKB-UniRule"/>
</dbReference>
<comment type="cofactor">
    <cofactor evidence="15">
        <name>Ca(2+)</name>
        <dbReference type="ChEBI" id="CHEBI:29108"/>
    </cofactor>
    <text evidence="15">Binds 1 Ca(2+) ion per subunit.</text>
</comment>
<dbReference type="InterPro" id="IPR050819">
    <property type="entry name" value="Tripeptidyl-peptidase_I"/>
</dbReference>
<proteinExistence type="predicted"/>
<keyword evidence="8 17" id="KW-0732">Signal</keyword>
<feature type="binding site" evidence="15">
    <location>
        <position position="549"/>
    </location>
    <ligand>
        <name>Ca(2+)</name>
        <dbReference type="ChEBI" id="CHEBI:29108"/>
    </ligand>
</feature>
<dbReference type="InterPro" id="IPR000209">
    <property type="entry name" value="Peptidase_S8/S53_dom"/>
</dbReference>
<comment type="caution">
    <text evidence="15">Lacks conserved residue(s) required for the propagation of feature annotation.</text>
</comment>
<feature type="region of interest" description="Disordered" evidence="16">
    <location>
        <begin position="141"/>
        <end position="161"/>
    </location>
</feature>
<dbReference type="InterPro" id="IPR015366">
    <property type="entry name" value="S53_propep"/>
</dbReference>
<evidence type="ECO:0000256" key="15">
    <source>
        <dbReference type="PROSITE-ProRule" id="PRU01032"/>
    </source>
</evidence>
<dbReference type="GO" id="GO:0006508">
    <property type="term" value="P:proteolysis"/>
    <property type="evidence" value="ECO:0007669"/>
    <property type="project" value="UniProtKB-KW"/>
</dbReference>
<keyword evidence="14" id="KW-0325">Glycoprotein</keyword>
<evidence type="ECO:0000256" key="9">
    <source>
        <dbReference type="ARBA" id="ARBA00022801"/>
    </source>
</evidence>
<evidence type="ECO:0000256" key="7">
    <source>
        <dbReference type="ARBA" id="ARBA00022723"/>
    </source>
</evidence>
<evidence type="ECO:0000256" key="17">
    <source>
        <dbReference type="SAM" id="SignalP"/>
    </source>
</evidence>
<dbReference type="GO" id="GO:0004252">
    <property type="term" value="F:serine-type endopeptidase activity"/>
    <property type="evidence" value="ECO:0007669"/>
    <property type="project" value="InterPro"/>
</dbReference>
<dbReference type="Gene3D" id="3.40.50.200">
    <property type="entry name" value="Peptidase S8/S53 domain"/>
    <property type="match status" value="1"/>
</dbReference>
<dbReference type="EMBL" id="JAPDFR010000004">
    <property type="protein sequence ID" value="KAK0387320.1"/>
    <property type="molecule type" value="Genomic_DNA"/>
</dbReference>
<reference evidence="19" key="1">
    <citation type="submission" date="2022-10" db="EMBL/GenBank/DDBJ databases">
        <title>Determination and structural analysis of whole genome sequence of Sarocladium strictum F4-1.</title>
        <authorList>
            <person name="Hu L."/>
            <person name="Jiang Y."/>
        </authorList>
    </citation>
    <scope>NUCLEOTIDE SEQUENCE</scope>
    <source>
        <strain evidence="19">F4-1</strain>
    </source>
</reference>
<dbReference type="FunFam" id="3.40.50.200:FF:000015">
    <property type="entry name" value="Tripeptidyl peptidase A"/>
    <property type="match status" value="1"/>
</dbReference>
<keyword evidence="6" id="KW-0645">Protease</keyword>
<dbReference type="SUPFAM" id="SSF52743">
    <property type="entry name" value="Subtilisin-like"/>
    <property type="match status" value="1"/>
</dbReference>
<feature type="binding site" evidence="15">
    <location>
        <position position="551"/>
    </location>
    <ligand>
        <name>Ca(2+)</name>
        <dbReference type="ChEBI" id="CHEBI:29108"/>
    </ligand>
</feature>
<dbReference type="AlphaFoldDB" id="A0AA39L7Z5"/>
<keyword evidence="5" id="KW-0964">Secreted</keyword>
<comment type="subcellular location">
    <subcellularLocation>
        <location evidence="3">Secreted</location>
        <location evidence="3">Extracellular space</location>
    </subcellularLocation>
</comment>
<dbReference type="Proteomes" id="UP001175261">
    <property type="component" value="Unassembled WGS sequence"/>
</dbReference>
<evidence type="ECO:0000259" key="18">
    <source>
        <dbReference type="PROSITE" id="PS51695"/>
    </source>
</evidence>
<evidence type="ECO:0000313" key="20">
    <source>
        <dbReference type="Proteomes" id="UP001175261"/>
    </source>
</evidence>
<dbReference type="GO" id="GO:0008240">
    <property type="term" value="F:tripeptidyl-peptidase activity"/>
    <property type="evidence" value="ECO:0007669"/>
    <property type="project" value="UniProtKB-EC"/>
</dbReference>
<comment type="catalytic activity">
    <reaction evidence="1">
        <text>Release of an N-terminal tripeptide from a polypeptide.</text>
        <dbReference type="EC" id="3.4.14.10"/>
    </reaction>
</comment>
<evidence type="ECO:0000256" key="12">
    <source>
        <dbReference type="ARBA" id="ARBA00023026"/>
    </source>
</evidence>
<evidence type="ECO:0000256" key="1">
    <source>
        <dbReference type="ARBA" id="ARBA00001910"/>
    </source>
</evidence>
<evidence type="ECO:0000256" key="14">
    <source>
        <dbReference type="ARBA" id="ARBA00023180"/>
    </source>
</evidence>
<evidence type="ECO:0000313" key="19">
    <source>
        <dbReference type="EMBL" id="KAK0387320.1"/>
    </source>
</evidence>
<dbReference type="Pfam" id="PF09286">
    <property type="entry name" value="Pro-kuma_activ"/>
    <property type="match status" value="1"/>
</dbReference>
<keyword evidence="9" id="KW-0378">Hydrolase</keyword>
<evidence type="ECO:0000256" key="2">
    <source>
        <dbReference type="ARBA" id="ARBA00002451"/>
    </source>
</evidence>
<evidence type="ECO:0000256" key="13">
    <source>
        <dbReference type="ARBA" id="ARBA00023145"/>
    </source>
</evidence>
<keyword evidence="7 15" id="KW-0479">Metal-binding</keyword>
<feature type="binding site" evidence="15">
    <location>
        <position position="518"/>
    </location>
    <ligand>
        <name>Ca(2+)</name>
        <dbReference type="ChEBI" id="CHEBI:29108"/>
    </ligand>
</feature>
<feature type="binding site" evidence="15">
    <location>
        <position position="517"/>
    </location>
    <ligand>
        <name>Ca(2+)</name>
        <dbReference type="ChEBI" id="CHEBI:29108"/>
    </ligand>
</feature>
<feature type="domain" description="Peptidase S53" evidence="18">
    <location>
        <begin position="166"/>
        <end position="570"/>
    </location>
</feature>
<evidence type="ECO:0000256" key="10">
    <source>
        <dbReference type="ARBA" id="ARBA00022825"/>
    </source>
</evidence>
<comment type="caution">
    <text evidence="19">The sequence shown here is derived from an EMBL/GenBank/DDBJ whole genome shotgun (WGS) entry which is preliminary data.</text>
</comment>
<feature type="chain" id="PRO_5041209980" description="tripeptidyl-peptidase II" evidence="17">
    <location>
        <begin position="22"/>
        <end position="570"/>
    </location>
</feature>
<keyword evidence="12" id="KW-0843">Virulence</keyword>
<dbReference type="PANTHER" id="PTHR14218:SF10">
    <property type="entry name" value="PEPTIDASE S53 DOMAIN-CONTAINING PROTEIN"/>
    <property type="match status" value="1"/>
</dbReference>
<keyword evidence="13" id="KW-0865">Zymogen</keyword>
<dbReference type="CDD" id="cd11377">
    <property type="entry name" value="Pro-peptidase_S53"/>
    <property type="match status" value="1"/>
</dbReference>
<evidence type="ECO:0000256" key="16">
    <source>
        <dbReference type="SAM" id="MobiDB-lite"/>
    </source>
</evidence>
<dbReference type="EC" id="3.4.14.10" evidence="4"/>
<name>A0AA39L7Z5_SARSR</name>
<dbReference type="PANTHER" id="PTHR14218">
    <property type="entry name" value="PROTEASE S8 TRIPEPTIDYL PEPTIDASE I CLN2"/>
    <property type="match status" value="1"/>
</dbReference>
<evidence type="ECO:0000256" key="5">
    <source>
        <dbReference type="ARBA" id="ARBA00022525"/>
    </source>
</evidence>
<feature type="signal peptide" evidence="17">
    <location>
        <begin position="1"/>
        <end position="21"/>
    </location>
</feature>
<gene>
    <name evidence="19" type="ORF">NLU13_5633</name>
</gene>
<evidence type="ECO:0000256" key="4">
    <source>
        <dbReference type="ARBA" id="ARBA00012462"/>
    </source>
</evidence>
<accession>A0AA39L7Z5</accession>
<dbReference type="InterPro" id="IPR030400">
    <property type="entry name" value="Sedolisin_dom"/>
</dbReference>
<evidence type="ECO:0000256" key="3">
    <source>
        <dbReference type="ARBA" id="ARBA00004239"/>
    </source>
</evidence>